<feature type="region of interest" description="Disordered" evidence="1">
    <location>
        <begin position="1"/>
        <end position="128"/>
    </location>
</feature>
<feature type="compositionally biased region" description="Pro residues" evidence="1">
    <location>
        <begin position="41"/>
        <end position="50"/>
    </location>
</feature>
<organism evidence="2 3">
    <name type="scientific">Stephania cephalantha</name>
    <dbReference type="NCBI Taxonomy" id="152367"/>
    <lineage>
        <taxon>Eukaryota</taxon>
        <taxon>Viridiplantae</taxon>
        <taxon>Streptophyta</taxon>
        <taxon>Embryophyta</taxon>
        <taxon>Tracheophyta</taxon>
        <taxon>Spermatophyta</taxon>
        <taxon>Magnoliopsida</taxon>
        <taxon>Ranunculales</taxon>
        <taxon>Menispermaceae</taxon>
        <taxon>Menispermoideae</taxon>
        <taxon>Cissampelideae</taxon>
        <taxon>Stephania</taxon>
    </lineage>
</organism>
<protein>
    <submittedName>
        <fullName evidence="2">Uncharacterized protein</fullName>
    </submittedName>
</protein>
<gene>
    <name evidence="2" type="ORF">Scep_029309</name>
</gene>
<evidence type="ECO:0000313" key="2">
    <source>
        <dbReference type="EMBL" id="KAK9082838.1"/>
    </source>
</evidence>
<proteinExistence type="predicted"/>
<dbReference type="EMBL" id="JBBNAG010000013">
    <property type="protein sequence ID" value="KAK9082838.1"/>
    <property type="molecule type" value="Genomic_DNA"/>
</dbReference>
<dbReference type="Proteomes" id="UP001419268">
    <property type="component" value="Unassembled WGS sequence"/>
</dbReference>
<accession>A0AAP0E545</accession>
<comment type="caution">
    <text evidence="2">The sequence shown here is derived from an EMBL/GenBank/DDBJ whole genome shotgun (WGS) entry which is preliminary data.</text>
</comment>
<name>A0AAP0E545_9MAGN</name>
<reference evidence="2 3" key="1">
    <citation type="submission" date="2024-01" db="EMBL/GenBank/DDBJ databases">
        <title>Genome assemblies of Stephania.</title>
        <authorList>
            <person name="Yang L."/>
        </authorList>
    </citation>
    <scope>NUCLEOTIDE SEQUENCE [LARGE SCALE GENOMIC DNA]</scope>
    <source>
        <strain evidence="2">JXDWG</strain>
        <tissue evidence="2">Leaf</tissue>
    </source>
</reference>
<dbReference type="AlphaFoldDB" id="A0AAP0E545"/>
<evidence type="ECO:0000313" key="3">
    <source>
        <dbReference type="Proteomes" id="UP001419268"/>
    </source>
</evidence>
<sequence length="213" mass="23671">MLCTMIHNPRRRRRSTPNPSPLAATVPSNRSGDRNRGDDPLPIPPRPHPLLHPLQAQGPNHDAHLRRRVRRGPHRRPPRPRHQPQPHRRRQDLRPQPQPRQLPPRPRPVPGHLPGGAGRGGGGLAGEYSGEGSEVLNCTLVLEVEKFGEVLRELVGDVLAGEIAVDVNTRVPGRVTFLGIFRRHAVAVSRCQIKIGVPGLQVRQQTCSNKTKF</sequence>
<feature type="compositionally biased region" description="Gly residues" evidence="1">
    <location>
        <begin position="113"/>
        <end position="125"/>
    </location>
</feature>
<feature type="compositionally biased region" description="Basic residues" evidence="1">
    <location>
        <begin position="64"/>
        <end position="91"/>
    </location>
</feature>
<keyword evidence="3" id="KW-1185">Reference proteome</keyword>
<evidence type="ECO:0000256" key="1">
    <source>
        <dbReference type="SAM" id="MobiDB-lite"/>
    </source>
</evidence>
<feature type="compositionally biased region" description="Pro residues" evidence="1">
    <location>
        <begin position="96"/>
        <end position="111"/>
    </location>
</feature>